<comment type="caution">
    <text evidence="2">The sequence shown here is derived from an EMBL/GenBank/DDBJ whole genome shotgun (WGS) entry which is preliminary data.</text>
</comment>
<evidence type="ECO:0000313" key="3">
    <source>
        <dbReference type="Proteomes" id="UP000033934"/>
    </source>
</evidence>
<feature type="compositionally biased region" description="Polar residues" evidence="1">
    <location>
        <begin position="437"/>
        <end position="461"/>
    </location>
</feature>
<organism evidence="2 3">
    <name type="scientific">Berkelbacteria bacterium GW2011_GWA2_38_9</name>
    <dbReference type="NCBI Taxonomy" id="1618334"/>
    <lineage>
        <taxon>Bacteria</taxon>
        <taxon>Candidatus Berkelbacteria</taxon>
    </lineage>
</organism>
<protein>
    <submittedName>
        <fullName evidence="2">Uncharacterized protein</fullName>
    </submittedName>
</protein>
<feature type="compositionally biased region" description="Basic and acidic residues" evidence="1">
    <location>
        <begin position="398"/>
        <end position="413"/>
    </location>
</feature>
<dbReference type="Proteomes" id="UP000033934">
    <property type="component" value="Unassembled WGS sequence"/>
</dbReference>
<evidence type="ECO:0000256" key="1">
    <source>
        <dbReference type="SAM" id="MobiDB-lite"/>
    </source>
</evidence>
<sequence length="507" mass="54941">MKKYSILFTVLLLATINLVSIPVVRAEEAEQPKELDPQLVNCLKETFGDETFNTIQSGQKPTDEQIKKGEPCFQKFGAPKFQGSTNKAPQKGDFAPQTAACLEKTLGADFTDQMAKIGSQEEANAFHTKTKSCFGIAPPKGEGDGQNPEEMQKTKDCLVSAVGQAQVDKMFTGERPEPGSETFNKIESSGCFKKMNFGPKDGPKEKLSPETESCIKGILGSDIMKEPNDDQKKQIGEKCFKGQGPDDQGQGGDRVALPPEVESCLKSKVGDKYKSGPDALSETEKQSMGECFQKNNFQPAGGEGPQNGSGAEVNMDPTTKSCIEGIMGGNMKSQPSEDQRKQIGEKCFKGPNPQNQQGGEPGSDGPQNQIGPATGGPTTGGNMTPGQDNPCVKNIIGDQKEPFSQELRERIGRECFNNQPATNQIQPQGPTTEPPTDYQNPPTNSIPMENQNPPQEFNSGGQFPGGCPDQACADIYCSSHQEECGQPSQTESRFSFPLFRRLLRLFR</sequence>
<evidence type="ECO:0000313" key="2">
    <source>
        <dbReference type="EMBL" id="KKQ89779.1"/>
    </source>
</evidence>
<dbReference type="AlphaFoldDB" id="A0A0G0NV95"/>
<gene>
    <name evidence="2" type="ORF">UT11_C0019G0004</name>
</gene>
<feature type="compositionally biased region" description="Basic and acidic residues" evidence="1">
    <location>
        <begin position="335"/>
        <end position="348"/>
    </location>
</feature>
<reference evidence="2 3" key="1">
    <citation type="journal article" date="2015" name="Nature">
        <title>rRNA introns, odd ribosomes, and small enigmatic genomes across a large radiation of phyla.</title>
        <authorList>
            <person name="Brown C.T."/>
            <person name="Hug L.A."/>
            <person name="Thomas B.C."/>
            <person name="Sharon I."/>
            <person name="Castelle C.J."/>
            <person name="Singh A."/>
            <person name="Wilkins M.J."/>
            <person name="Williams K.H."/>
            <person name="Banfield J.F."/>
        </authorList>
    </citation>
    <scope>NUCLEOTIDE SEQUENCE [LARGE SCALE GENOMIC DNA]</scope>
</reference>
<proteinExistence type="predicted"/>
<feature type="region of interest" description="Disordered" evidence="1">
    <location>
        <begin position="218"/>
        <end position="463"/>
    </location>
</feature>
<feature type="compositionally biased region" description="Basic and acidic residues" evidence="1">
    <location>
        <begin position="263"/>
        <end position="275"/>
    </location>
</feature>
<feature type="compositionally biased region" description="Polar residues" evidence="1">
    <location>
        <begin position="416"/>
        <end position="431"/>
    </location>
</feature>
<feature type="compositionally biased region" description="Basic and acidic residues" evidence="1">
    <location>
        <begin position="223"/>
        <end position="240"/>
    </location>
</feature>
<name>A0A0G0NV95_9BACT</name>
<dbReference type="EMBL" id="LBVO01000019">
    <property type="protein sequence ID" value="KKQ89779.1"/>
    <property type="molecule type" value="Genomic_DNA"/>
</dbReference>
<accession>A0A0G0NV95</accession>